<dbReference type="HOGENOM" id="CLU_199719_1_0_3"/>
<proteinExistence type="predicted"/>
<dbReference type="OrthoDB" id="574426at2"/>
<dbReference type="AlphaFoldDB" id="K9Z7L3"/>
<evidence type="ECO:0000313" key="2">
    <source>
        <dbReference type="Proteomes" id="UP000010480"/>
    </source>
</evidence>
<gene>
    <name evidence="1" type="ordered locus">Cyan10605_3119</name>
</gene>
<dbReference type="KEGG" id="can:Cyan10605_3119"/>
<dbReference type="RefSeq" id="WP_015220890.1">
    <property type="nucleotide sequence ID" value="NC_019776.1"/>
</dbReference>
<protein>
    <submittedName>
        <fullName evidence="1">Uncharacterized protein</fullName>
    </submittedName>
</protein>
<keyword evidence="2" id="KW-1185">Reference proteome</keyword>
<dbReference type="EMBL" id="CP003947">
    <property type="protein sequence ID" value="AFZ55171.1"/>
    <property type="molecule type" value="Genomic_DNA"/>
</dbReference>
<evidence type="ECO:0000313" key="1">
    <source>
        <dbReference type="EMBL" id="AFZ55171.1"/>
    </source>
</evidence>
<organism evidence="1 2">
    <name type="scientific">Cyanobacterium aponinum (strain PCC 10605)</name>
    <dbReference type="NCBI Taxonomy" id="755178"/>
    <lineage>
        <taxon>Bacteria</taxon>
        <taxon>Bacillati</taxon>
        <taxon>Cyanobacteriota</taxon>
        <taxon>Cyanophyceae</taxon>
        <taxon>Oscillatoriophycideae</taxon>
        <taxon>Chroococcales</taxon>
        <taxon>Geminocystaceae</taxon>
        <taxon>Cyanobacterium</taxon>
    </lineage>
</organism>
<sequence>METATLKEMIKESIREVLHEERLSLIQSLIPPVNDEEMKEIEGKFGHPHNYNEANFVEMNDWLND</sequence>
<reference evidence="2" key="1">
    <citation type="journal article" date="2013" name="Proc. Natl. Acad. Sci. U.S.A.">
        <title>Improving the coverage of the cyanobacterial phylum using diversity-driven genome sequencing.</title>
        <authorList>
            <person name="Shih P.M."/>
            <person name="Wu D."/>
            <person name="Latifi A."/>
            <person name="Axen S.D."/>
            <person name="Fewer D.P."/>
            <person name="Talla E."/>
            <person name="Calteau A."/>
            <person name="Cai F."/>
            <person name="Tandeau de Marsac N."/>
            <person name="Rippka R."/>
            <person name="Herdman M."/>
            <person name="Sivonen K."/>
            <person name="Coursin T."/>
            <person name="Laurent T."/>
            <person name="Goodwin L."/>
            <person name="Nolan M."/>
            <person name="Davenport K.W."/>
            <person name="Han C.S."/>
            <person name="Rubin E.M."/>
            <person name="Eisen J.A."/>
            <person name="Woyke T."/>
            <person name="Gugger M."/>
            <person name="Kerfeld C.A."/>
        </authorList>
    </citation>
    <scope>NUCLEOTIDE SEQUENCE [LARGE SCALE GENOMIC DNA]</scope>
    <source>
        <strain evidence="2">PCC 10605</strain>
    </source>
</reference>
<accession>K9Z7L3</accession>
<dbReference type="Proteomes" id="UP000010480">
    <property type="component" value="Chromosome"/>
</dbReference>
<name>K9Z7L3_CYAAP</name>
<dbReference type="eggNOG" id="ENOG5032Z74">
    <property type="taxonomic scope" value="Bacteria"/>
</dbReference>